<reference evidence="2" key="1">
    <citation type="submission" date="2013-03" db="EMBL/GenBank/DDBJ databases">
        <authorList>
            <person name="Aslett M."/>
        </authorList>
    </citation>
    <scope>NUCLEOTIDE SEQUENCE [LARGE SCALE GENOMIC DNA]</scope>
    <source>
        <strain evidence="2">ISE/inbred ISE</strain>
    </source>
</reference>
<evidence type="ECO:0000256" key="1">
    <source>
        <dbReference type="SAM" id="SignalP"/>
    </source>
</evidence>
<proteinExistence type="predicted"/>
<dbReference type="EMBL" id="CAVP010058399">
    <property type="protein sequence ID" value="CDL94588.1"/>
    <property type="molecule type" value="Genomic_DNA"/>
</dbReference>
<sequence length="101" mass="11462">MAARVCSVVFNILAISAVVSAKGLTLVQEGQKQTFAYSLEEIPTASFEEHFLDILELDEPPPLSTRRKRSNRVATFMKQLYDELEEDIERSPLFALCAKLW</sequence>
<comment type="caution">
    <text evidence="2">The sequence shown here is derived from an EMBL/GenBank/DDBJ whole genome shotgun (WGS) entry which is preliminary data.</text>
</comment>
<evidence type="ECO:0000313" key="2">
    <source>
        <dbReference type="EMBL" id="CDL94588.1"/>
    </source>
</evidence>
<feature type="chain" id="PRO_5004880786" evidence="1">
    <location>
        <begin position="22"/>
        <end position="101"/>
    </location>
</feature>
<dbReference type="AlphaFoldDB" id="W6NB85"/>
<accession>W6NB85</accession>
<gene>
    <name evidence="2" type="ORF">HCOI_01073800</name>
</gene>
<feature type="signal peptide" evidence="1">
    <location>
        <begin position="1"/>
        <end position="21"/>
    </location>
</feature>
<keyword evidence="1" id="KW-0732">Signal</keyword>
<protein>
    <submittedName>
        <fullName evidence="2">Uncharacterized protein</fullName>
    </submittedName>
</protein>
<name>W6NB85_HAECO</name>
<organism evidence="2">
    <name type="scientific">Haemonchus contortus</name>
    <name type="common">Barber pole worm</name>
    <dbReference type="NCBI Taxonomy" id="6289"/>
    <lineage>
        <taxon>Eukaryota</taxon>
        <taxon>Metazoa</taxon>
        <taxon>Ecdysozoa</taxon>
        <taxon>Nematoda</taxon>
        <taxon>Chromadorea</taxon>
        <taxon>Rhabditida</taxon>
        <taxon>Rhabditina</taxon>
        <taxon>Rhabditomorpha</taxon>
        <taxon>Strongyloidea</taxon>
        <taxon>Trichostrongylidae</taxon>
        <taxon>Haemonchus</taxon>
    </lineage>
</organism>
<reference evidence="2" key="2">
    <citation type="submission" date="2013-05" db="EMBL/GenBank/DDBJ databases">
        <title>The genome and transcriptome of Haemonchus contortus: a key model parasite for drug and vaccine discovery.</title>
        <authorList>
            <person name="Laing R."/>
            <person name="Kikuchi T."/>
            <person name="Martinelli A."/>
            <person name="Tsai I.J."/>
            <person name="Beech R.N."/>
            <person name="Redman E."/>
            <person name="Holroyd N."/>
            <person name="Bartley D.J."/>
            <person name="Beasley H."/>
            <person name="Britton C."/>
            <person name="Curran D."/>
            <person name="Devaney E."/>
            <person name="Gilabert A."/>
            <person name="Jackson F."/>
            <person name="Hunt M."/>
            <person name="Johnston S."/>
            <person name="Kryukov I."/>
            <person name="Li K."/>
            <person name="Morrison A.A."/>
            <person name="Reid A.J."/>
            <person name="Sargison N."/>
            <person name="Saunders G."/>
            <person name="Wasmuth J.D."/>
            <person name="Wolstenholme A."/>
            <person name="Berriman M."/>
            <person name="Gilleard J.S."/>
            <person name="Cotton J.A."/>
        </authorList>
    </citation>
    <scope>NUCLEOTIDE SEQUENCE [LARGE SCALE GENOMIC DNA]</scope>
    <source>
        <strain evidence="2">ISE/inbred ISE</strain>
    </source>
</reference>